<evidence type="ECO:0000256" key="4">
    <source>
        <dbReference type="PROSITE-ProRule" id="PRU00335"/>
    </source>
</evidence>
<feature type="DNA-binding region" description="H-T-H motif" evidence="4">
    <location>
        <begin position="28"/>
        <end position="47"/>
    </location>
</feature>
<dbReference type="SUPFAM" id="SSF48498">
    <property type="entry name" value="Tetracyclin repressor-like, C-terminal domain"/>
    <property type="match status" value="1"/>
</dbReference>
<feature type="domain" description="HTH tetR-type" evidence="5">
    <location>
        <begin position="3"/>
        <end position="65"/>
    </location>
</feature>
<dbReference type="RefSeq" id="WP_076821162.1">
    <property type="nucleotide sequence ID" value="NZ_MOMC01000078.1"/>
</dbReference>
<dbReference type="Pfam" id="PF00440">
    <property type="entry name" value="TetR_N"/>
    <property type="match status" value="1"/>
</dbReference>
<keyword evidence="2 4" id="KW-0238">DNA-binding</keyword>
<evidence type="ECO:0000256" key="2">
    <source>
        <dbReference type="ARBA" id="ARBA00023125"/>
    </source>
</evidence>
<dbReference type="AlphaFoldDB" id="A0A1V2I202"/>
<keyword evidence="7" id="KW-1185">Reference proteome</keyword>
<dbReference type="PANTHER" id="PTHR47506">
    <property type="entry name" value="TRANSCRIPTIONAL REGULATORY PROTEIN"/>
    <property type="match status" value="1"/>
</dbReference>
<dbReference type="InterPro" id="IPR036271">
    <property type="entry name" value="Tet_transcr_reg_TetR-rel_C_sf"/>
</dbReference>
<sequence>MARDTRERLLDAGLALFAGNGLAGTTVSDLEARAGLRAGSGSFYRHFTSKEALFEAVVRQELDRFRTSIGDTTIGESTVADVKIALALEFHEALTTLGQLGQLEAIIHRDAHAMGDLFDEVEGLYNAALDASAARLNQLMESGQLPRRDPQALAVTIRSTLIGYHLNTQSFRRSARRVPPADLIAILIDLISSK</sequence>
<comment type="caution">
    <text evidence="6">The sequence shown here is derived from an EMBL/GenBank/DDBJ whole genome shotgun (WGS) entry which is preliminary data.</text>
</comment>
<keyword evidence="1" id="KW-0805">Transcription regulation</keyword>
<proteinExistence type="predicted"/>
<accession>A0A1V2I202</accession>
<dbReference type="PANTHER" id="PTHR47506:SF1">
    <property type="entry name" value="HTH-TYPE TRANSCRIPTIONAL REGULATOR YJDC"/>
    <property type="match status" value="1"/>
</dbReference>
<dbReference type="Proteomes" id="UP000188929">
    <property type="component" value="Unassembled WGS sequence"/>
</dbReference>
<evidence type="ECO:0000256" key="1">
    <source>
        <dbReference type="ARBA" id="ARBA00023015"/>
    </source>
</evidence>
<dbReference type="OrthoDB" id="4214267at2"/>
<dbReference type="PROSITE" id="PS50977">
    <property type="entry name" value="HTH_TETR_2"/>
    <property type="match status" value="1"/>
</dbReference>
<evidence type="ECO:0000313" key="6">
    <source>
        <dbReference type="EMBL" id="ONH23901.1"/>
    </source>
</evidence>
<dbReference type="EMBL" id="MOMC01000078">
    <property type="protein sequence ID" value="ONH23901.1"/>
    <property type="molecule type" value="Genomic_DNA"/>
</dbReference>
<keyword evidence="3" id="KW-0804">Transcription</keyword>
<evidence type="ECO:0000256" key="3">
    <source>
        <dbReference type="ARBA" id="ARBA00023163"/>
    </source>
</evidence>
<dbReference type="SUPFAM" id="SSF46689">
    <property type="entry name" value="Homeodomain-like"/>
    <property type="match status" value="1"/>
</dbReference>
<dbReference type="InterPro" id="IPR001647">
    <property type="entry name" value="HTH_TetR"/>
</dbReference>
<protein>
    <submittedName>
        <fullName evidence="6">TetR family transcriptional regulator</fullName>
    </submittedName>
</protein>
<dbReference type="GO" id="GO:0003677">
    <property type="term" value="F:DNA binding"/>
    <property type="evidence" value="ECO:0007669"/>
    <property type="project" value="UniProtKB-UniRule"/>
</dbReference>
<evidence type="ECO:0000313" key="7">
    <source>
        <dbReference type="Proteomes" id="UP000188929"/>
    </source>
</evidence>
<gene>
    <name evidence="6" type="ORF">BL253_31745</name>
</gene>
<reference evidence="7" key="1">
    <citation type="submission" date="2016-10" db="EMBL/GenBank/DDBJ databases">
        <title>Frankia sp. NRRL B-16386 Genome sequencing.</title>
        <authorList>
            <person name="Ghodhbane-Gtari F."/>
            <person name="Swanson E."/>
            <person name="Gueddou A."/>
            <person name="Hezbri K."/>
            <person name="Ktari K."/>
            <person name="Nouioui I."/>
            <person name="Morris K."/>
            <person name="Simpson S."/>
            <person name="Abebe-Akele F."/>
            <person name="Thomas K."/>
            <person name="Gtari M."/>
            <person name="Tisa L.S."/>
        </authorList>
    </citation>
    <scope>NUCLEOTIDE SEQUENCE [LARGE SCALE GENOMIC DNA]</scope>
    <source>
        <strain evidence="7">NRRL B-16386</strain>
    </source>
</reference>
<name>A0A1V2I202_9ACTN</name>
<dbReference type="Gene3D" id="1.10.357.10">
    <property type="entry name" value="Tetracycline Repressor, domain 2"/>
    <property type="match status" value="1"/>
</dbReference>
<organism evidence="6 7">
    <name type="scientific">Pseudofrankia asymbiotica</name>
    <dbReference type="NCBI Taxonomy" id="1834516"/>
    <lineage>
        <taxon>Bacteria</taxon>
        <taxon>Bacillati</taxon>
        <taxon>Actinomycetota</taxon>
        <taxon>Actinomycetes</taxon>
        <taxon>Frankiales</taxon>
        <taxon>Frankiaceae</taxon>
        <taxon>Pseudofrankia</taxon>
    </lineage>
</organism>
<dbReference type="InterPro" id="IPR009057">
    <property type="entry name" value="Homeodomain-like_sf"/>
</dbReference>
<evidence type="ECO:0000259" key="5">
    <source>
        <dbReference type="PROSITE" id="PS50977"/>
    </source>
</evidence>